<dbReference type="PANTHER" id="PTHR38011:SF11">
    <property type="entry name" value="2,5-DIAMINO-6-RIBOSYLAMINO-4(3H)-PYRIMIDINONE 5'-PHOSPHATE REDUCTASE"/>
    <property type="match status" value="1"/>
</dbReference>
<accession>A0A9X2GWP1</accession>
<dbReference type="EMBL" id="JAMZDY010000001">
    <property type="protein sequence ID" value="MCP2370057.1"/>
    <property type="molecule type" value="Genomic_DNA"/>
</dbReference>
<protein>
    <submittedName>
        <fullName evidence="2">Dihydrofolate reductase</fullName>
    </submittedName>
</protein>
<dbReference type="AlphaFoldDB" id="A0A9X2GWP1"/>
<dbReference type="GO" id="GO:0008703">
    <property type="term" value="F:5-amino-6-(5-phosphoribosylamino)uracil reductase activity"/>
    <property type="evidence" value="ECO:0007669"/>
    <property type="project" value="InterPro"/>
</dbReference>
<dbReference type="Pfam" id="PF01872">
    <property type="entry name" value="RibD_C"/>
    <property type="match status" value="1"/>
</dbReference>
<name>A0A9X2GWP1_9MICO</name>
<feature type="domain" description="Bacterial bifunctional deaminase-reductase C-terminal" evidence="1">
    <location>
        <begin position="4"/>
        <end position="177"/>
    </location>
</feature>
<evidence type="ECO:0000313" key="3">
    <source>
        <dbReference type="Proteomes" id="UP001139722"/>
    </source>
</evidence>
<dbReference type="InterPro" id="IPR024072">
    <property type="entry name" value="DHFR-like_dom_sf"/>
</dbReference>
<dbReference type="Proteomes" id="UP001139722">
    <property type="component" value="Unassembled WGS sequence"/>
</dbReference>
<dbReference type="PANTHER" id="PTHR38011">
    <property type="entry name" value="DIHYDROFOLATE REDUCTASE FAMILY PROTEIN (AFU_ORTHOLOGUE AFUA_8G06820)"/>
    <property type="match status" value="1"/>
</dbReference>
<proteinExistence type="predicted"/>
<dbReference type="RefSeq" id="WP_156998731.1">
    <property type="nucleotide sequence ID" value="NZ_BAAANU010000006.1"/>
</dbReference>
<keyword evidence="3" id="KW-1185">Reference proteome</keyword>
<gene>
    <name evidence="2" type="ORF">BJ978_000733</name>
</gene>
<reference evidence="2" key="1">
    <citation type="submission" date="2022-06" db="EMBL/GenBank/DDBJ databases">
        <title>Sequencing the genomes of 1000 actinobacteria strains.</title>
        <authorList>
            <person name="Klenk H.-P."/>
        </authorList>
    </citation>
    <scope>NUCLEOTIDE SEQUENCE</scope>
    <source>
        <strain evidence="2">DSM 22016</strain>
    </source>
</reference>
<dbReference type="InterPro" id="IPR050765">
    <property type="entry name" value="Riboflavin_Biosynth_HTPR"/>
</dbReference>
<evidence type="ECO:0000313" key="2">
    <source>
        <dbReference type="EMBL" id="MCP2370057.1"/>
    </source>
</evidence>
<organism evidence="2 3">
    <name type="scientific">Agromyces terreus</name>
    <dbReference type="NCBI Taxonomy" id="424795"/>
    <lineage>
        <taxon>Bacteria</taxon>
        <taxon>Bacillati</taxon>
        <taxon>Actinomycetota</taxon>
        <taxon>Actinomycetes</taxon>
        <taxon>Micrococcales</taxon>
        <taxon>Microbacteriaceae</taxon>
        <taxon>Agromyces</taxon>
    </lineage>
</organism>
<dbReference type="GO" id="GO:0009231">
    <property type="term" value="P:riboflavin biosynthetic process"/>
    <property type="evidence" value="ECO:0007669"/>
    <property type="project" value="InterPro"/>
</dbReference>
<evidence type="ECO:0000259" key="1">
    <source>
        <dbReference type="Pfam" id="PF01872"/>
    </source>
</evidence>
<dbReference type="OrthoDB" id="7949219at2"/>
<dbReference type="SUPFAM" id="SSF53597">
    <property type="entry name" value="Dihydrofolate reductase-like"/>
    <property type="match status" value="1"/>
</dbReference>
<dbReference type="Gene3D" id="3.40.430.10">
    <property type="entry name" value="Dihydrofolate Reductase, subunit A"/>
    <property type="match status" value="1"/>
</dbReference>
<comment type="caution">
    <text evidence="2">The sequence shown here is derived from an EMBL/GenBank/DDBJ whole genome shotgun (WGS) entry which is preliminary data.</text>
</comment>
<sequence>MGRLIYTAISSLDGYVADAEGRFDWSMPSEDVHAAVNRQQRGIGTMLLGRRMYEVLVAWEHMDVEGAPEVYREYAELWRSTDKVVYSATLDLVGSSRTRIERAFDPDEVRDFVAASDHDVSISGPTLAAHALRAGIVDEVGQYLGPVVVGGGVPVFAPGLRLDLELVEEQRFPDGVVYLGYRPAAADAAQ</sequence>
<dbReference type="InterPro" id="IPR002734">
    <property type="entry name" value="RibDG_C"/>
</dbReference>